<dbReference type="CDD" id="cd00609">
    <property type="entry name" value="AAT_like"/>
    <property type="match status" value="1"/>
</dbReference>
<evidence type="ECO:0000256" key="5">
    <source>
        <dbReference type="ARBA" id="ARBA00023163"/>
    </source>
</evidence>
<evidence type="ECO:0000256" key="4">
    <source>
        <dbReference type="ARBA" id="ARBA00023125"/>
    </source>
</evidence>
<dbReference type="PROSITE" id="PS50949">
    <property type="entry name" value="HTH_GNTR"/>
    <property type="match status" value="1"/>
</dbReference>
<dbReference type="InterPro" id="IPR051446">
    <property type="entry name" value="HTH_trans_reg/aminotransferase"/>
</dbReference>
<dbReference type="SUPFAM" id="SSF46785">
    <property type="entry name" value="Winged helix' DNA-binding domain"/>
    <property type="match status" value="1"/>
</dbReference>
<evidence type="ECO:0000313" key="8">
    <source>
        <dbReference type="Proteomes" id="UP000472380"/>
    </source>
</evidence>
<keyword evidence="7" id="KW-0032">Aminotransferase</keyword>
<evidence type="ECO:0000313" key="7">
    <source>
        <dbReference type="EMBL" id="MZG28043.1"/>
    </source>
</evidence>
<dbReference type="PANTHER" id="PTHR46577:SF1">
    <property type="entry name" value="HTH-TYPE TRANSCRIPTIONAL REGULATORY PROTEIN GABR"/>
    <property type="match status" value="1"/>
</dbReference>
<keyword evidence="2" id="KW-0663">Pyridoxal phosphate</keyword>
<evidence type="ECO:0000259" key="6">
    <source>
        <dbReference type="PROSITE" id="PS50949"/>
    </source>
</evidence>
<comment type="similarity">
    <text evidence="1">In the C-terminal section; belongs to the class-I pyridoxal-phosphate-dependent aminotransferase family.</text>
</comment>
<feature type="domain" description="HTH gntR-type" evidence="6">
    <location>
        <begin position="12"/>
        <end position="80"/>
    </location>
</feature>
<dbReference type="GO" id="GO:0003700">
    <property type="term" value="F:DNA-binding transcription factor activity"/>
    <property type="evidence" value="ECO:0007669"/>
    <property type="project" value="InterPro"/>
</dbReference>
<dbReference type="PANTHER" id="PTHR46577">
    <property type="entry name" value="HTH-TYPE TRANSCRIPTIONAL REGULATORY PROTEIN GABR"/>
    <property type="match status" value="1"/>
</dbReference>
<dbReference type="AlphaFoldDB" id="A0A6L8Q3Z9"/>
<accession>A0A6L8Q3Z9</accession>
<keyword evidence="7" id="KW-0808">Transferase</keyword>
<protein>
    <submittedName>
        <fullName evidence="7">PLP-dependent aminotransferase family protein</fullName>
    </submittedName>
</protein>
<keyword evidence="4" id="KW-0238">DNA-binding</keyword>
<dbReference type="SUPFAM" id="SSF53383">
    <property type="entry name" value="PLP-dependent transferases"/>
    <property type="match status" value="1"/>
</dbReference>
<reference evidence="7 8" key="1">
    <citation type="submission" date="2019-07" db="EMBL/GenBank/DDBJ databases">
        <title>Draft genome sequence of Adlercreutzia equolifaciens IPLA 37004, a human intestinal strain that does not produces equol from daidzein.</title>
        <authorList>
            <person name="Vazquez L."/>
            <person name="Florez A.B."/>
            <person name="Mayo B."/>
        </authorList>
    </citation>
    <scope>NUCLEOTIDE SEQUENCE [LARGE SCALE GENOMIC DNA]</scope>
    <source>
        <strain evidence="7 8">IPLA 37004</strain>
    </source>
</reference>
<evidence type="ECO:0000256" key="2">
    <source>
        <dbReference type="ARBA" id="ARBA00022898"/>
    </source>
</evidence>
<keyword evidence="5" id="KW-0804">Transcription</keyword>
<keyword evidence="3" id="KW-0805">Transcription regulation</keyword>
<dbReference type="InterPro" id="IPR015424">
    <property type="entry name" value="PyrdxlP-dep_Trfase"/>
</dbReference>
<dbReference type="GO" id="GO:0003677">
    <property type="term" value="F:DNA binding"/>
    <property type="evidence" value="ECO:0007669"/>
    <property type="project" value="UniProtKB-KW"/>
</dbReference>
<gene>
    <name evidence="7" type="ORF">FM068_05495</name>
</gene>
<dbReference type="InterPro" id="IPR000524">
    <property type="entry name" value="Tscrpt_reg_HTH_GntR"/>
</dbReference>
<dbReference type="EMBL" id="VJNE01000008">
    <property type="protein sequence ID" value="MZG28043.1"/>
    <property type="molecule type" value="Genomic_DNA"/>
</dbReference>
<dbReference type="GO" id="GO:0008483">
    <property type="term" value="F:transaminase activity"/>
    <property type="evidence" value="ECO:0007669"/>
    <property type="project" value="UniProtKB-KW"/>
</dbReference>
<dbReference type="InterPro" id="IPR036388">
    <property type="entry name" value="WH-like_DNA-bd_sf"/>
</dbReference>
<organism evidence="7 8">
    <name type="scientific">Adlercreutzia equolifaciens</name>
    <dbReference type="NCBI Taxonomy" id="446660"/>
    <lineage>
        <taxon>Bacteria</taxon>
        <taxon>Bacillati</taxon>
        <taxon>Actinomycetota</taxon>
        <taxon>Coriobacteriia</taxon>
        <taxon>Eggerthellales</taxon>
        <taxon>Eggerthellaceae</taxon>
        <taxon>Adlercreutzia</taxon>
    </lineage>
</organism>
<proteinExistence type="inferred from homology"/>
<name>A0A6L8Q3Z9_9ACTN</name>
<evidence type="ECO:0000256" key="3">
    <source>
        <dbReference type="ARBA" id="ARBA00023015"/>
    </source>
</evidence>
<dbReference type="InterPro" id="IPR036390">
    <property type="entry name" value="WH_DNA-bd_sf"/>
</dbReference>
<dbReference type="Proteomes" id="UP000472380">
    <property type="component" value="Unassembled WGS sequence"/>
</dbReference>
<dbReference type="InterPro" id="IPR015421">
    <property type="entry name" value="PyrdxlP-dep_Trfase_major"/>
</dbReference>
<dbReference type="SMART" id="SM00345">
    <property type="entry name" value="HTH_GNTR"/>
    <property type="match status" value="1"/>
</dbReference>
<evidence type="ECO:0000256" key="1">
    <source>
        <dbReference type="ARBA" id="ARBA00005384"/>
    </source>
</evidence>
<sequence>MLTYALNRTARESLYEQLYRALRLDIESGALGAGDRLPSKRAFAKHLGVSVVTVEGAYDQLVAEGYVRAVPRSGFYVQEIGPNLTSFSRISTSVEVKVPLGDSSGAKSASCRPEARISGNDGVEKLEKLARKGAPFCIAHSEEGLAGVSPGAGRKWLADFTGAMAPEGVFPYAAWARTLRRVLADESERTVLEASGPQGSPRLRAAIAAHLRGFRGMEVHPDQIVIGSGAQSLYGLLVQLLGRNLAYGVEDPGYPRLTRIYESNDVAVRPIALDGEGPVLEALERARIDVLHCTPSHQFPTGITVPVSRRRSLLEWAQSGVAAPEDGAAAREIRGRSVKASSAQSRYLIEDDFDCEFRMAGRPVPPLAALDGAGRVIYANTFSKTLGGAFRIGYMVLPEALAERFRDRLGFYACTVGALEQLTLARFMESGDYERHVNRQRTRYRRRLSALIDVLAASSAGDHLHFANAGAGLHFLMEVRSVEGDERDSATFEERVARRAAIRGVRLAPLGRYRFTGCEAGAPGRSSNETVGCRCEAREVEGARRVCDEVRSGCSEGRGRRRPAFVMSFSSLEEETIPEVAGIVSEAVMVELG</sequence>
<comment type="caution">
    <text evidence="7">The sequence shown here is derived from an EMBL/GenBank/DDBJ whole genome shotgun (WGS) entry which is preliminary data.</text>
</comment>
<dbReference type="Pfam" id="PF00392">
    <property type="entry name" value="GntR"/>
    <property type="match status" value="1"/>
</dbReference>
<dbReference type="Gene3D" id="3.40.640.10">
    <property type="entry name" value="Type I PLP-dependent aspartate aminotransferase-like (Major domain)"/>
    <property type="match status" value="1"/>
</dbReference>
<dbReference type="CDD" id="cd07377">
    <property type="entry name" value="WHTH_GntR"/>
    <property type="match status" value="1"/>
</dbReference>
<dbReference type="Gene3D" id="1.10.10.10">
    <property type="entry name" value="Winged helix-like DNA-binding domain superfamily/Winged helix DNA-binding domain"/>
    <property type="match status" value="1"/>
</dbReference>